<reference evidence="1" key="1">
    <citation type="submission" date="2022-12" db="EMBL/GenBank/DDBJ databases">
        <authorList>
            <person name="Alioto T."/>
            <person name="Alioto T."/>
            <person name="Gomez Garrido J."/>
        </authorList>
    </citation>
    <scope>NUCLEOTIDE SEQUENCE</scope>
</reference>
<accession>A0AA35PFF9</accession>
<dbReference type="Gene3D" id="3.30.420.10">
    <property type="entry name" value="Ribonuclease H-like superfamily/Ribonuclease H"/>
    <property type="match status" value="1"/>
</dbReference>
<name>A0AA35PFF9_9SAUR</name>
<dbReference type="PANTHER" id="PTHR46060">
    <property type="entry name" value="MARINER MOS1 TRANSPOSASE-LIKE PROTEIN"/>
    <property type="match status" value="1"/>
</dbReference>
<protein>
    <recommendedName>
        <fullName evidence="3">Tc1-like transposase DDE domain-containing protein</fullName>
    </recommendedName>
</protein>
<dbReference type="InterPro" id="IPR036397">
    <property type="entry name" value="RNaseH_sf"/>
</dbReference>
<dbReference type="AlphaFoldDB" id="A0AA35PFF9"/>
<evidence type="ECO:0008006" key="3">
    <source>
        <dbReference type="Google" id="ProtNLM"/>
    </source>
</evidence>
<dbReference type="PANTHER" id="PTHR46060:SF1">
    <property type="entry name" value="MARINER MOS1 TRANSPOSASE-LIKE PROTEIN"/>
    <property type="match status" value="1"/>
</dbReference>
<evidence type="ECO:0000313" key="2">
    <source>
        <dbReference type="Proteomes" id="UP001178461"/>
    </source>
</evidence>
<dbReference type="EMBL" id="OX395136">
    <property type="protein sequence ID" value="CAI5787001.1"/>
    <property type="molecule type" value="Genomic_DNA"/>
</dbReference>
<sequence>MLTVFWDQLQKLRKAIKNERHGMLTKSVHLLQDNALVHNSHVAQMEAWFCGYEILPQPPYSPDLTPSDFHLFTTMKLFLRGTLFPDDEMLVSEVKSWLLTEPADFYS</sequence>
<gene>
    <name evidence="1" type="ORF">PODLI_1B022028</name>
</gene>
<keyword evidence="2" id="KW-1185">Reference proteome</keyword>
<dbReference type="GO" id="GO:0003676">
    <property type="term" value="F:nucleic acid binding"/>
    <property type="evidence" value="ECO:0007669"/>
    <property type="project" value="InterPro"/>
</dbReference>
<dbReference type="Proteomes" id="UP001178461">
    <property type="component" value="Chromosome 11"/>
</dbReference>
<evidence type="ECO:0000313" key="1">
    <source>
        <dbReference type="EMBL" id="CAI5787001.1"/>
    </source>
</evidence>
<proteinExistence type="predicted"/>
<dbReference type="InterPro" id="IPR052709">
    <property type="entry name" value="Transposase-MT_Hybrid"/>
</dbReference>
<organism evidence="1 2">
    <name type="scientific">Podarcis lilfordi</name>
    <name type="common">Lilford's wall lizard</name>
    <dbReference type="NCBI Taxonomy" id="74358"/>
    <lineage>
        <taxon>Eukaryota</taxon>
        <taxon>Metazoa</taxon>
        <taxon>Chordata</taxon>
        <taxon>Craniata</taxon>
        <taxon>Vertebrata</taxon>
        <taxon>Euteleostomi</taxon>
        <taxon>Lepidosauria</taxon>
        <taxon>Squamata</taxon>
        <taxon>Bifurcata</taxon>
        <taxon>Unidentata</taxon>
        <taxon>Episquamata</taxon>
        <taxon>Laterata</taxon>
        <taxon>Lacertibaenia</taxon>
        <taxon>Lacertidae</taxon>
        <taxon>Podarcis</taxon>
    </lineage>
</organism>